<keyword evidence="1 3" id="KW-0210">Decarboxylase</keyword>
<dbReference type="HAMAP" id="MF_02225">
    <property type="entry name" value="CoaBC"/>
    <property type="match status" value="1"/>
</dbReference>
<keyword evidence="3" id="KW-0511">Multifunctional enzyme</keyword>
<dbReference type="InterPro" id="IPR035929">
    <property type="entry name" value="CoaB-like_sf"/>
</dbReference>
<feature type="binding site" evidence="3">
    <location>
        <position position="326"/>
    </location>
    <ligand>
        <name>CTP</name>
        <dbReference type="ChEBI" id="CHEBI:37563"/>
    </ligand>
</feature>
<feature type="binding site" evidence="3">
    <location>
        <position position="279"/>
    </location>
    <ligand>
        <name>CTP</name>
        <dbReference type="ChEBI" id="CHEBI:37563"/>
    </ligand>
</feature>
<dbReference type="EMBL" id="QYAZ01000001">
    <property type="protein sequence ID" value="KAB8123240.1"/>
    <property type="molecule type" value="Genomic_DNA"/>
</dbReference>
<feature type="region of interest" description="Phosphopantothenate--cysteine ligase" evidence="3">
    <location>
        <begin position="192"/>
        <end position="416"/>
    </location>
</feature>
<keyword evidence="3 4" id="KW-0285">Flavoprotein</keyword>
<dbReference type="SUPFAM" id="SSF52507">
    <property type="entry name" value="Homo-oligomeric flavin-containing Cys decarboxylases, HFCD"/>
    <property type="match status" value="1"/>
</dbReference>
<evidence type="ECO:0000256" key="1">
    <source>
        <dbReference type="ARBA" id="ARBA00022793"/>
    </source>
</evidence>
<dbReference type="PANTHER" id="PTHR14359:SF6">
    <property type="entry name" value="PHOSPHOPANTOTHENOYLCYSTEINE DECARBOXYLASE"/>
    <property type="match status" value="1"/>
</dbReference>
<comment type="caution">
    <text evidence="3">Lacks conserved residue(s) required for the propagation of feature annotation.</text>
</comment>
<comment type="function">
    <text evidence="4">Catalyzes two steps in the biosynthesis of coenzyme A. In the first step cysteine is conjugated to 4'-phosphopantothenate to form 4-phosphopantothenoylcysteine, in the latter compound is decarboxylated to form 4'-phosphopantotheine.</text>
</comment>
<evidence type="ECO:0000259" key="5">
    <source>
        <dbReference type="Pfam" id="PF02441"/>
    </source>
</evidence>
<comment type="similarity">
    <text evidence="3 4">In the C-terminal section; belongs to the PPC synthetase family.</text>
</comment>
<comment type="cofactor">
    <cofactor evidence="3">
        <name>Mg(2+)</name>
        <dbReference type="ChEBI" id="CHEBI:18420"/>
    </cofactor>
</comment>
<feature type="binding site" evidence="3">
    <location>
        <position position="288"/>
    </location>
    <ligand>
        <name>CTP</name>
        <dbReference type="ChEBI" id="CHEBI:37563"/>
    </ligand>
</feature>
<dbReference type="Pfam" id="PF04127">
    <property type="entry name" value="DFP"/>
    <property type="match status" value="1"/>
</dbReference>
<dbReference type="InterPro" id="IPR007085">
    <property type="entry name" value="DNA/pantothenate-metab_flavo_C"/>
</dbReference>
<comment type="catalytic activity">
    <reaction evidence="3 4">
        <text>N-[(R)-4-phosphopantothenoyl]-L-cysteine + H(+) = (R)-4'-phosphopantetheine + CO2</text>
        <dbReference type="Rhea" id="RHEA:16793"/>
        <dbReference type="ChEBI" id="CHEBI:15378"/>
        <dbReference type="ChEBI" id="CHEBI:16526"/>
        <dbReference type="ChEBI" id="CHEBI:59458"/>
        <dbReference type="ChEBI" id="CHEBI:61723"/>
        <dbReference type="EC" id="4.1.1.36"/>
    </reaction>
</comment>
<comment type="catalytic activity">
    <reaction evidence="3 4">
        <text>(R)-4'-phosphopantothenate + L-cysteine + CTP = N-[(R)-4-phosphopantothenoyl]-L-cysteine + CMP + diphosphate + H(+)</text>
        <dbReference type="Rhea" id="RHEA:19397"/>
        <dbReference type="ChEBI" id="CHEBI:10986"/>
        <dbReference type="ChEBI" id="CHEBI:15378"/>
        <dbReference type="ChEBI" id="CHEBI:33019"/>
        <dbReference type="ChEBI" id="CHEBI:35235"/>
        <dbReference type="ChEBI" id="CHEBI:37563"/>
        <dbReference type="ChEBI" id="CHEBI:59458"/>
        <dbReference type="ChEBI" id="CHEBI:60377"/>
        <dbReference type="EC" id="6.3.2.5"/>
    </reaction>
</comment>
<keyword evidence="3 4" id="KW-0436">Ligase</keyword>
<evidence type="ECO:0000256" key="4">
    <source>
        <dbReference type="RuleBase" id="RU364078"/>
    </source>
</evidence>
<dbReference type="GO" id="GO:0004633">
    <property type="term" value="F:phosphopantothenoylcysteine decarboxylase activity"/>
    <property type="evidence" value="ECO:0007669"/>
    <property type="project" value="UniProtKB-EC"/>
</dbReference>
<protein>
    <recommendedName>
        <fullName evidence="3">Coenzyme A biosynthesis bifunctional protein CoaBC</fullName>
    </recommendedName>
    <alternativeName>
        <fullName evidence="3">DNA/pantothenate metabolism flavoprotein</fullName>
    </alternativeName>
    <alternativeName>
        <fullName evidence="3">Phosphopantothenoylcysteine synthetase/decarboxylase</fullName>
        <shortName evidence="3">PPCS-PPCDC</shortName>
    </alternativeName>
    <domain>
        <recommendedName>
            <fullName evidence="3">Phosphopantothenoylcysteine decarboxylase</fullName>
            <shortName evidence="3">PPC decarboxylase</shortName>
            <shortName evidence="3">PPC-DC</shortName>
            <ecNumber evidence="3">4.1.1.36</ecNumber>
        </recommendedName>
        <alternativeName>
            <fullName evidence="3">CoaC</fullName>
        </alternativeName>
    </domain>
    <domain>
        <recommendedName>
            <fullName evidence="3">Phosphopantothenate--cysteine ligase</fullName>
            <ecNumber evidence="3">6.3.2.5</ecNumber>
        </recommendedName>
        <alternativeName>
            <fullName evidence="3">CoaB</fullName>
        </alternativeName>
        <alternativeName>
            <fullName evidence="3">Phosphopantothenoylcysteine synthetase</fullName>
            <shortName evidence="3">PPC synthetase</shortName>
            <shortName evidence="3">PPC-S</shortName>
        </alternativeName>
    </domain>
</protein>
<dbReference type="InterPro" id="IPR003382">
    <property type="entry name" value="Flavoprotein"/>
</dbReference>
<evidence type="ECO:0000259" key="6">
    <source>
        <dbReference type="Pfam" id="PF04127"/>
    </source>
</evidence>
<organism evidence="7 8">
    <name type="scientific">Komagataeibacter medellinensis</name>
    <dbReference type="NCBI Taxonomy" id="1177712"/>
    <lineage>
        <taxon>Bacteria</taxon>
        <taxon>Pseudomonadati</taxon>
        <taxon>Pseudomonadota</taxon>
        <taxon>Alphaproteobacteria</taxon>
        <taxon>Acetobacterales</taxon>
        <taxon>Acetobacteraceae</taxon>
        <taxon>Komagataeibacter</taxon>
    </lineage>
</organism>
<evidence type="ECO:0000256" key="2">
    <source>
        <dbReference type="ARBA" id="ARBA00023239"/>
    </source>
</evidence>
<dbReference type="Proteomes" id="UP000427842">
    <property type="component" value="Unassembled WGS sequence"/>
</dbReference>
<feature type="region of interest" description="Phosphopantothenoylcysteine decarboxylase" evidence="3">
    <location>
        <begin position="1"/>
        <end position="191"/>
    </location>
</feature>
<feature type="binding site" evidence="3">
    <location>
        <position position="344"/>
    </location>
    <ligand>
        <name>CTP</name>
        <dbReference type="ChEBI" id="CHEBI:37563"/>
    </ligand>
</feature>
<dbReference type="InterPro" id="IPR005252">
    <property type="entry name" value="CoaBC"/>
</dbReference>
<feature type="active site" description="Proton donor" evidence="3">
    <location>
        <position position="159"/>
    </location>
</feature>
<dbReference type="SUPFAM" id="SSF102645">
    <property type="entry name" value="CoaB-like"/>
    <property type="match status" value="1"/>
</dbReference>
<comment type="pathway">
    <text evidence="3 4">Cofactor biosynthesis; coenzyme A biosynthesis; CoA from (R)-pantothenate: step 2/5.</text>
</comment>
<dbReference type="Gene3D" id="3.40.50.1950">
    <property type="entry name" value="Flavin prenyltransferase-like"/>
    <property type="match status" value="1"/>
</dbReference>
<comment type="cofactor">
    <cofactor evidence="3">
        <name>FMN</name>
        <dbReference type="ChEBI" id="CHEBI:58210"/>
    </cofactor>
    <text evidence="3">Binds 1 FMN per subunit.</text>
</comment>
<dbReference type="GO" id="GO:0004632">
    <property type="term" value="F:phosphopantothenate--cysteine ligase activity"/>
    <property type="evidence" value="ECO:0007669"/>
    <property type="project" value="UniProtKB-EC"/>
</dbReference>
<dbReference type="Pfam" id="PF02441">
    <property type="entry name" value="Flavoprotein"/>
    <property type="match status" value="1"/>
</dbReference>
<reference evidence="7 8" key="1">
    <citation type="submission" date="2018-09" db="EMBL/GenBank/DDBJ databases">
        <title>Genome sequence and characterization of the bcs clusters for the production of nanocellulose from the low pH resistant strain Komagataeibacter medellinensis ID13488.</title>
        <authorList>
            <person name="Hernandez-Arriaga A.M."/>
            <person name="Del Cerro C."/>
            <person name="Urbina L."/>
            <person name="Eceiza A."/>
            <person name="Retegi A."/>
            <person name="Prieto M.A."/>
        </authorList>
    </citation>
    <scope>NUCLEOTIDE SEQUENCE [LARGE SCALE GENOMIC DNA]</scope>
    <source>
        <strain evidence="7 8">ID13488</strain>
    </source>
</reference>
<keyword evidence="2 3" id="KW-0456">Lyase</keyword>
<keyword evidence="3" id="KW-0479">Metal-binding</keyword>
<feature type="binding site" evidence="3">
    <location>
        <begin position="306"/>
        <end position="309"/>
    </location>
    <ligand>
        <name>CTP</name>
        <dbReference type="ChEBI" id="CHEBI:37563"/>
    </ligand>
</feature>
<gene>
    <name evidence="3 7" type="primary">coaBC</name>
    <name evidence="7" type="ORF">D3W54_02320</name>
</gene>
<feature type="domain" description="DNA/pantothenate metabolism flavoprotein C-terminal" evidence="6">
    <location>
        <begin position="187"/>
        <end position="397"/>
    </location>
</feature>
<name>A0ABQ6VSR6_9PROT</name>
<feature type="binding site" evidence="3">
    <location>
        <position position="340"/>
    </location>
    <ligand>
        <name>CTP</name>
        <dbReference type="ChEBI" id="CHEBI:37563"/>
    </ligand>
</feature>
<keyword evidence="3 4" id="KW-0288">FMN</keyword>
<keyword evidence="3" id="KW-0460">Magnesium</keyword>
<dbReference type="EC" id="6.3.2.5" evidence="3"/>
<comment type="similarity">
    <text evidence="3 4">In the N-terminal section; belongs to the HFCD (homo-oligomeric flavin containing Cys decarboxylase) superfamily.</text>
</comment>
<comment type="function">
    <text evidence="3">Catalyzes two sequential steps in the biosynthesis of coenzyme A. In the first step cysteine is conjugated to 4'-phosphopantothenate to form 4-phosphopantothenoylcysteine. In the second step the latter compound is decarboxylated to form 4'-phosphopantotheine.</text>
</comment>
<dbReference type="RefSeq" id="WP_153468056.1">
    <property type="nucleotide sequence ID" value="NZ_QYAZ01000001.1"/>
</dbReference>
<evidence type="ECO:0000313" key="8">
    <source>
        <dbReference type="Proteomes" id="UP000427842"/>
    </source>
</evidence>
<dbReference type="Gene3D" id="3.40.50.10300">
    <property type="entry name" value="CoaB-like"/>
    <property type="match status" value="1"/>
</dbReference>
<comment type="pathway">
    <text evidence="3 4">Cofactor biosynthesis; coenzyme A biosynthesis; CoA from (R)-pantothenate: step 3/5.</text>
</comment>
<dbReference type="EC" id="4.1.1.36" evidence="3"/>
<comment type="caution">
    <text evidence="7">The sequence shown here is derived from an EMBL/GenBank/DDBJ whole genome shotgun (WGS) entry which is preliminary data.</text>
</comment>
<evidence type="ECO:0000256" key="3">
    <source>
        <dbReference type="HAMAP-Rule" id="MF_02225"/>
    </source>
</evidence>
<dbReference type="NCBIfam" id="TIGR00521">
    <property type="entry name" value="coaBC_dfp"/>
    <property type="match status" value="1"/>
</dbReference>
<evidence type="ECO:0000313" key="7">
    <source>
        <dbReference type="EMBL" id="KAB8123240.1"/>
    </source>
</evidence>
<sequence length="416" mass="43688">MVAGTGRSVLLVVCGGIAAYKALELARRLREHGIRVRPVLTAAGARFVTPMALQALCGERVSSDLFSLTEESEMGHIALSRSSDLIVVCPATADMLARMATGLADDLATTLLLATDTPVLVAPAMNVRMWQHPATQTNIATLRARGVTFVGPESGLMACNESGPGRLAEPDVILAAIMRQLAGGAPLAGYTALVTAGPTHEPVDPVRYLANRSSGTQGYAIATALAQAGAEVTLVSGPTTLPDPSGVTTIRVESAREMLTACQQALPCDIAVCAAAVADWHVAPSAQKIKKAAHAPPPVLHLVPNPDILATLSQPSPLRPRLIIGFAAETEHLISHATAKRLRKGCDWMVANDVSPATGIMGGTENEVIVIDETGCAHWPRLDKMQVAHKLVARIAAFLHTSHLHPDPQDSDGRQP</sequence>
<accession>A0ABQ6VSR6</accession>
<keyword evidence="8" id="KW-1185">Reference proteome</keyword>
<dbReference type="InterPro" id="IPR036551">
    <property type="entry name" value="Flavin_trans-like"/>
</dbReference>
<dbReference type="PANTHER" id="PTHR14359">
    <property type="entry name" value="HOMO-OLIGOMERIC FLAVIN CONTAINING CYS DECARBOXYLASE FAMILY"/>
    <property type="match status" value="1"/>
</dbReference>
<proteinExistence type="inferred from homology"/>
<feature type="domain" description="Flavoprotein" evidence="5">
    <location>
        <begin position="8"/>
        <end position="177"/>
    </location>
</feature>